<gene>
    <name evidence="5" type="ORF">IAD25_01735</name>
</gene>
<evidence type="ECO:0000256" key="3">
    <source>
        <dbReference type="ARBA" id="ARBA00022840"/>
    </source>
</evidence>
<dbReference type="InterPro" id="IPR050093">
    <property type="entry name" value="ABC_SmlMolc_Importer"/>
</dbReference>
<dbReference type="InterPro" id="IPR003439">
    <property type="entry name" value="ABC_transporter-like_ATP-bd"/>
</dbReference>
<sequence length="220" mass="24994">MAVSFKLIKKLNYFTLDVEFTMENELLVIEGSSGAGKTTILNCLAGIITPDDGKITIDDKVLFSHTDKVNVTAEKRNIGYLFQNYALFPNMTVRENVLYGLKNKKEYRRKATRKPMLEYADNMMEMLGVAHLAKKNSTAISGGEKQRVALARAMVTRPSLLLLDEPFSALDENTKGKIYEEFLDFKESLRIPTILITHNHRETELFADKNITLKEGRIIK</sequence>
<reference evidence="5" key="1">
    <citation type="submission" date="2020-10" db="EMBL/GenBank/DDBJ databases">
        <authorList>
            <person name="Gilroy R."/>
        </authorList>
    </citation>
    <scope>NUCLEOTIDE SEQUENCE</scope>
    <source>
        <strain evidence="5">ChiSjej4B22-8349</strain>
    </source>
</reference>
<dbReference type="InterPro" id="IPR027417">
    <property type="entry name" value="P-loop_NTPase"/>
</dbReference>
<dbReference type="Proteomes" id="UP000824130">
    <property type="component" value="Unassembled WGS sequence"/>
</dbReference>
<dbReference type="InterPro" id="IPR003593">
    <property type="entry name" value="AAA+_ATPase"/>
</dbReference>
<comment type="caution">
    <text evidence="5">The sequence shown here is derived from an EMBL/GenBank/DDBJ whole genome shotgun (WGS) entry which is preliminary data.</text>
</comment>
<accession>A0A9D1N5P1</accession>
<evidence type="ECO:0000259" key="4">
    <source>
        <dbReference type="PROSITE" id="PS50893"/>
    </source>
</evidence>
<protein>
    <submittedName>
        <fullName evidence="5">ATP-binding cassette domain-containing protein</fullName>
    </submittedName>
</protein>
<dbReference type="PROSITE" id="PS50893">
    <property type="entry name" value="ABC_TRANSPORTER_2"/>
    <property type="match status" value="1"/>
</dbReference>
<dbReference type="SUPFAM" id="SSF52540">
    <property type="entry name" value="P-loop containing nucleoside triphosphate hydrolases"/>
    <property type="match status" value="1"/>
</dbReference>
<dbReference type="AlphaFoldDB" id="A0A9D1N5P1"/>
<evidence type="ECO:0000313" key="6">
    <source>
        <dbReference type="Proteomes" id="UP000824130"/>
    </source>
</evidence>
<dbReference type="PANTHER" id="PTHR42781">
    <property type="entry name" value="SPERMIDINE/PUTRESCINE IMPORT ATP-BINDING PROTEIN POTA"/>
    <property type="match status" value="1"/>
</dbReference>
<keyword evidence="3 5" id="KW-0067">ATP-binding</keyword>
<evidence type="ECO:0000256" key="2">
    <source>
        <dbReference type="ARBA" id="ARBA00022741"/>
    </source>
</evidence>
<dbReference type="PROSITE" id="PS00211">
    <property type="entry name" value="ABC_TRANSPORTER_1"/>
    <property type="match status" value="1"/>
</dbReference>
<dbReference type="Gene3D" id="3.40.50.300">
    <property type="entry name" value="P-loop containing nucleotide triphosphate hydrolases"/>
    <property type="match status" value="1"/>
</dbReference>
<evidence type="ECO:0000313" key="5">
    <source>
        <dbReference type="EMBL" id="HIU95421.1"/>
    </source>
</evidence>
<name>A0A9D1N5P1_9FIRM</name>
<dbReference type="EMBL" id="DVOB01000039">
    <property type="protein sequence ID" value="HIU95421.1"/>
    <property type="molecule type" value="Genomic_DNA"/>
</dbReference>
<reference evidence="5" key="2">
    <citation type="journal article" date="2021" name="PeerJ">
        <title>Extensive microbial diversity within the chicken gut microbiome revealed by metagenomics and culture.</title>
        <authorList>
            <person name="Gilroy R."/>
            <person name="Ravi A."/>
            <person name="Getino M."/>
            <person name="Pursley I."/>
            <person name="Horton D.L."/>
            <person name="Alikhan N.F."/>
            <person name="Baker D."/>
            <person name="Gharbi K."/>
            <person name="Hall N."/>
            <person name="Watson M."/>
            <person name="Adriaenssens E.M."/>
            <person name="Foster-Nyarko E."/>
            <person name="Jarju S."/>
            <person name="Secka A."/>
            <person name="Antonio M."/>
            <person name="Oren A."/>
            <person name="Chaudhuri R.R."/>
            <person name="La Ragione R."/>
            <person name="Hildebrand F."/>
            <person name="Pallen M.J."/>
        </authorList>
    </citation>
    <scope>NUCLEOTIDE SEQUENCE</scope>
    <source>
        <strain evidence="5">ChiSjej4B22-8349</strain>
    </source>
</reference>
<dbReference type="Pfam" id="PF00005">
    <property type="entry name" value="ABC_tran"/>
    <property type="match status" value="1"/>
</dbReference>
<dbReference type="GO" id="GO:0005524">
    <property type="term" value="F:ATP binding"/>
    <property type="evidence" value="ECO:0007669"/>
    <property type="project" value="UniProtKB-KW"/>
</dbReference>
<dbReference type="PANTHER" id="PTHR42781:SF4">
    <property type="entry name" value="SPERMIDINE_PUTRESCINE IMPORT ATP-BINDING PROTEIN POTA"/>
    <property type="match status" value="1"/>
</dbReference>
<dbReference type="SMART" id="SM00382">
    <property type="entry name" value="AAA"/>
    <property type="match status" value="1"/>
</dbReference>
<feature type="domain" description="ABC transporter" evidence="4">
    <location>
        <begin position="3"/>
        <end position="219"/>
    </location>
</feature>
<dbReference type="GO" id="GO:0016887">
    <property type="term" value="F:ATP hydrolysis activity"/>
    <property type="evidence" value="ECO:0007669"/>
    <property type="project" value="InterPro"/>
</dbReference>
<keyword evidence="2" id="KW-0547">Nucleotide-binding</keyword>
<evidence type="ECO:0000256" key="1">
    <source>
        <dbReference type="ARBA" id="ARBA00022448"/>
    </source>
</evidence>
<proteinExistence type="predicted"/>
<keyword evidence="1" id="KW-0813">Transport</keyword>
<dbReference type="InterPro" id="IPR017871">
    <property type="entry name" value="ABC_transporter-like_CS"/>
</dbReference>
<organism evidence="5 6">
    <name type="scientific">Candidatus Allocopromorpha excrementipullorum</name>
    <dbReference type="NCBI Taxonomy" id="2840743"/>
    <lineage>
        <taxon>Bacteria</taxon>
        <taxon>Bacillati</taxon>
        <taxon>Bacillota</taxon>
        <taxon>Clostridia</taxon>
        <taxon>Eubacteriales</taxon>
        <taxon>Eubacteriaceae</taxon>
        <taxon>Eubacteriaceae incertae sedis</taxon>
        <taxon>Candidatus Allocopromorpha</taxon>
    </lineage>
</organism>